<evidence type="ECO:0000259" key="1">
    <source>
        <dbReference type="PROSITE" id="PS50188"/>
    </source>
</evidence>
<sequence>WRSVYAEQPISKNSLGSSFYYEVKISGRGNGIFIGLATKQMQLESPGERFYAYSSTGKIWGHEVEGCTHTQNGRLFISKNPAFGVGDVIGCAVDLATGQIIYTKNGARFGEKEKKE</sequence>
<keyword evidence="2" id="KW-1185">Reference proteome</keyword>
<name>A0A183CD74_GLOPA</name>
<dbReference type="Proteomes" id="UP000050741">
    <property type="component" value="Unassembled WGS sequence"/>
</dbReference>
<dbReference type="InterPro" id="IPR044736">
    <property type="entry name" value="Gid1/RanBPM/SPLA_SPRY"/>
</dbReference>
<proteinExistence type="predicted"/>
<dbReference type="Pfam" id="PF00622">
    <property type="entry name" value="SPRY"/>
    <property type="match status" value="1"/>
</dbReference>
<evidence type="ECO:0000313" key="2">
    <source>
        <dbReference type="Proteomes" id="UP000050741"/>
    </source>
</evidence>
<dbReference type="InterPro" id="IPR043136">
    <property type="entry name" value="B30.2/SPRY_sf"/>
</dbReference>
<feature type="domain" description="B30.2/SPRY" evidence="1">
    <location>
        <begin position="1"/>
        <end position="116"/>
    </location>
</feature>
<dbReference type="CDD" id="cd12885">
    <property type="entry name" value="SPRY_RanBP_like"/>
    <property type="match status" value="1"/>
</dbReference>
<dbReference type="SUPFAM" id="SSF49899">
    <property type="entry name" value="Concanavalin A-like lectins/glucanases"/>
    <property type="match status" value="1"/>
</dbReference>
<reference evidence="2" key="2">
    <citation type="submission" date="2014-05" db="EMBL/GenBank/DDBJ databases">
        <title>The genome and life-stage specific transcriptomes of Globodera pallida elucidate key aspects of plant parasitism by a cyst nematode.</title>
        <authorList>
            <person name="Cotton J.A."/>
            <person name="Lilley C.J."/>
            <person name="Jones L.M."/>
            <person name="Kikuchi T."/>
            <person name="Reid A.J."/>
            <person name="Thorpe P."/>
            <person name="Tsai I.J."/>
            <person name="Beasley H."/>
            <person name="Blok V."/>
            <person name="Cock P.J.A."/>
            <person name="Van den Akker S.E."/>
            <person name="Holroyd N."/>
            <person name="Hunt M."/>
            <person name="Mantelin S."/>
            <person name="Naghra H."/>
            <person name="Pain A."/>
            <person name="Palomares-Rius J.E."/>
            <person name="Zarowiecki M."/>
            <person name="Berriman M."/>
            <person name="Jones J.T."/>
            <person name="Urwin P.E."/>
        </authorList>
    </citation>
    <scope>NUCLEOTIDE SEQUENCE [LARGE SCALE GENOMIC DNA]</scope>
    <source>
        <strain evidence="2">Lindley</strain>
    </source>
</reference>
<reference evidence="2" key="1">
    <citation type="submission" date="2013-12" db="EMBL/GenBank/DDBJ databases">
        <authorList>
            <person name="Aslett M."/>
        </authorList>
    </citation>
    <scope>NUCLEOTIDE SEQUENCE [LARGE SCALE GENOMIC DNA]</scope>
    <source>
        <strain evidence="2">Lindley</strain>
    </source>
</reference>
<dbReference type="Gene3D" id="2.60.120.920">
    <property type="match status" value="1"/>
</dbReference>
<organism evidence="2 3">
    <name type="scientific">Globodera pallida</name>
    <name type="common">Potato cyst nematode worm</name>
    <name type="synonym">Heterodera pallida</name>
    <dbReference type="NCBI Taxonomy" id="36090"/>
    <lineage>
        <taxon>Eukaryota</taxon>
        <taxon>Metazoa</taxon>
        <taxon>Ecdysozoa</taxon>
        <taxon>Nematoda</taxon>
        <taxon>Chromadorea</taxon>
        <taxon>Rhabditida</taxon>
        <taxon>Tylenchina</taxon>
        <taxon>Tylenchomorpha</taxon>
        <taxon>Tylenchoidea</taxon>
        <taxon>Heteroderidae</taxon>
        <taxon>Heteroderinae</taxon>
        <taxon>Globodera</taxon>
    </lineage>
</organism>
<accession>A0A183CD74</accession>
<evidence type="ECO:0000313" key="3">
    <source>
        <dbReference type="WBParaSite" id="GPLIN_001082800"/>
    </source>
</evidence>
<protein>
    <submittedName>
        <fullName evidence="3">B30.2/SPRY domain-containing protein</fullName>
    </submittedName>
</protein>
<reference evidence="3" key="3">
    <citation type="submission" date="2016-06" db="UniProtKB">
        <authorList>
            <consortium name="WormBaseParasite"/>
        </authorList>
    </citation>
    <scope>IDENTIFICATION</scope>
</reference>
<dbReference type="WBParaSite" id="GPLIN_001082800">
    <property type="protein sequence ID" value="GPLIN_001082800"/>
    <property type="gene ID" value="GPLIN_001082800"/>
</dbReference>
<dbReference type="InterPro" id="IPR003877">
    <property type="entry name" value="SPRY_dom"/>
</dbReference>
<dbReference type="InterPro" id="IPR001870">
    <property type="entry name" value="B30.2/SPRY"/>
</dbReference>
<dbReference type="PROSITE" id="PS50188">
    <property type="entry name" value="B302_SPRY"/>
    <property type="match status" value="1"/>
</dbReference>
<dbReference type="AlphaFoldDB" id="A0A183CD74"/>
<dbReference type="InterPro" id="IPR013320">
    <property type="entry name" value="ConA-like_dom_sf"/>
</dbReference>